<reference evidence="3" key="1">
    <citation type="journal article" date="2019" name="Int. J. Syst. Evol. Microbiol.">
        <title>The Global Catalogue of Microorganisms (GCM) 10K type strain sequencing project: providing services to taxonomists for standard genome sequencing and annotation.</title>
        <authorList>
            <consortium name="The Broad Institute Genomics Platform"/>
            <consortium name="The Broad Institute Genome Sequencing Center for Infectious Disease"/>
            <person name="Wu L."/>
            <person name="Ma J."/>
        </authorList>
    </citation>
    <scope>NUCLEOTIDE SEQUENCE [LARGE SCALE GENOMIC DNA]</scope>
    <source>
        <strain evidence="3">JCM 3369</strain>
    </source>
</reference>
<comment type="caution">
    <text evidence="2">The sequence shown here is derived from an EMBL/GenBank/DDBJ whole genome shotgun (WGS) entry which is preliminary data.</text>
</comment>
<organism evidence="2 3">
    <name type="scientific">Actinomadura yumaensis</name>
    <dbReference type="NCBI Taxonomy" id="111807"/>
    <lineage>
        <taxon>Bacteria</taxon>
        <taxon>Bacillati</taxon>
        <taxon>Actinomycetota</taxon>
        <taxon>Actinomycetes</taxon>
        <taxon>Streptosporangiales</taxon>
        <taxon>Thermomonosporaceae</taxon>
        <taxon>Actinomadura</taxon>
    </lineage>
</organism>
<dbReference type="Proteomes" id="UP001596380">
    <property type="component" value="Unassembled WGS sequence"/>
</dbReference>
<keyword evidence="3" id="KW-1185">Reference proteome</keyword>
<gene>
    <name evidence="2" type="ORF">ACFQKB_04705</name>
</gene>
<dbReference type="Gene3D" id="1.10.630.10">
    <property type="entry name" value="Cytochrome P450"/>
    <property type="match status" value="1"/>
</dbReference>
<comment type="similarity">
    <text evidence="1">Belongs to the cytochrome P450 family.</text>
</comment>
<protein>
    <submittedName>
        <fullName evidence="2">Cytochrome P450</fullName>
    </submittedName>
</protein>
<dbReference type="PANTHER" id="PTHR24305">
    <property type="entry name" value="CYTOCHROME P450"/>
    <property type="match status" value="1"/>
</dbReference>
<dbReference type="InterPro" id="IPR050121">
    <property type="entry name" value="Cytochrome_P450_monoxygenase"/>
</dbReference>
<dbReference type="PANTHER" id="PTHR24305:SF166">
    <property type="entry name" value="CYTOCHROME P450 12A4, MITOCHONDRIAL-RELATED"/>
    <property type="match status" value="1"/>
</dbReference>
<dbReference type="RefSeq" id="WP_160823757.1">
    <property type="nucleotide sequence ID" value="NZ_JBHSXS010000002.1"/>
</dbReference>
<proteinExistence type="inferred from homology"/>
<sequence>MTHAHSVSGARTAARAERPLVRASALDTARICAEVLAPTIARGILARRPRVVALAGRLRLDERGGRLLQRMRARYGPGPLRLRLPGRSFALVLSAADVRRVLREGPEPFAPANREKRAALKHFQPHGVLVSTGAERAERRAFNERVLDTPHPVHGHADAFIAKIEEEAAALLDAAGDGGELGWDAFRVAWWRTVRRIVLGDAARDDSETSDLLTRLRMDANWAFAHPRRTAVRDRFLARVHRYVEYAEPGSLAELVARAPAAPGLRRDEQVPQWLFAYEPAGMAAFRALALLAAHPDAAERAAKEARGGGSDLPFLRASVEESVRLWPTTLSILRDTTAPTEWDGRAMPEGTGLLIHTPFVQRDDETLPFADAFAPEVWLDGTAEDDWSLVPFSGGPGECPGRNLVLLTTSVFLAALLRSRRVRLASGQPLGPDGPLPRTLDAFALRFALAPPA</sequence>
<dbReference type="EMBL" id="JBHSXS010000002">
    <property type="protein sequence ID" value="MFC6879061.1"/>
    <property type="molecule type" value="Genomic_DNA"/>
</dbReference>
<dbReference type="InterPro" id="IPR001128">
    <property type="entry name" value="Cyt_P450"/>
</dbReference>
<dbReference type="InterPro" id="IPR036396">
    <property type="entry name" value="Cyt_P450_sf"/>
</dbReference>
<evidence type="ECO:0000313" key="3">
    <source>
        <dbReference type="Proteomes" id="UP001596380"/>
    </source>
</evidence>
<evidence type="ECO:0000313" key="2">
    <source>
        <dbReference type="EMBL" id="MFC6879061.1"/>
    </source>
</evidence>
<name>A0ABW2CBG2_9ACTN</name>
<accession>A0ABW2CBG2</accession>
<dbReference type="SUPFAM" id="SSF48264">
    <property type="entry name" value="Cytochrome P450"/>
    <property type="match status" value="1"/>
</dbReference>
<dbReference type="Pfam" id="PF00067">
    <property type="entry name" value="p450"/>
    <property type="match status" value="1"/>
</dbReference>
<evidence type="ECO:0000256" key="1">
    <source>
        <dbReference type="ARBA" id="ARBA00010617"/>
    </source>
</evidence>